<dbReference type="EMBL" id="SVER01000017">
    <property type="protein sequence ID" value="MBE5919676.1"/>
    <property type="molecule type" value="Genomic_DNA"/>
</dbReference>
<proteinExistence type="predicted"/>
<protein>
    <submittedName>
        <fullName evidence="1">Uncharacterized protein</fullName>
    </submittedName>
</protein>
<dbReference type="Proteomes" id="UP000766246">
    <property type="component" value="Unassembled WGS sequence"/>
</dbReference>
<reference evidence="1" key="1">
    <citation type="submission" date="2019-04" db="EMBL/GenBank/DDBJ databases">
        <title>Evolution of Biomass-Degrading Anaerobic Consortia Revealed by Metagenomics.</title>
        <authorList>
            <person name="Peng X."/>
        </authorList>
    </citation>
    <scope>NUCLEOTIDE SEQUENCE</scope>
    <source>
        <strain evidence="1">SIG311</strain>
    </source>
</reference>
<accession>A0A927U7D0</accession>
<sequence length="102" mass="11689">MIDIKQLIEVIFFKEKLISNLCGYYGEPEGVAKHLRGITRKMPLLTLFLTDDINCFEEQARQEYIDYIESKDNKYLTDDVGCRKCQMGNGEGGCTAPCCEYC</sequence>
<dbReference type="AlphaFoldDB" id="A0A927U7D0"/>
<evidence type="ECO:0000313" key="2">
    <source>
        <dbReference type="Proteomes" id="UP000766246"/>
    </source>
</evidence>
<evidence type="ECO:0000313" key="1">
    <source>
        <dbReference type="EMBL" id="MBE5919676.1"/>
    </source>
</evidence>
<comment type="caution">
    <text evidence="1">The sequence shown here is derived from an EMBL/GenBank/DDBJ whole genome shotgun (WGS) entry which is preliminary data.</text>
</comment>
<gene>
    <name evidence="1" type="ORF">E7272_07500</name>
</gene>
<organism evidence="1 2">
    <name type="scientific">Pseudobutyrivibrio ruminis</name>
    <dbReference type="NCBI Taxonomy" id="46206"/>
    <lineage>
        <taxon>Bacteria</taxon>
        <taxon>Bacillati</taxon>
        <taxon>Bacillota</taxon>
        <taxon>Clostridia</taxon>
        <taxon>Lachnospirales</taxon>
        <taxon>Lachnospiraceae</taxon>
        <taxon>Pseudobutyrivibrio</taxon>
    </lineage>
</organism>
<name>A0A927U7D0_9FIRM</name>